<dbReference type="SUPFAM" id="SSF55961">
    <property type="entry name" value="Bet v1-like"/>
    <property type="match status" value="1"/>
</dbReference>
<evidence type="ECO:0008006" key="3">
    <source>
        <dbReference type="Google" id="ProtNLM"/>
    </source>
</evidence>
<sequence length="173" mass="19741">MISLLLWLLSLTAPKAEVYRDGKEFTVIASVDIERCSSEVWPLLWEFKHIKEYVDNLKSIDSLGGGDNWYSVRYIGDFPFLHAEVTNYKWIVEEGVKIGASTTKYIIESPLPIKFESSKCLWRLESLAPDLTRVHFCSNVVVDAGGFEGIYTAIAKTDGKRILRNFARYCEGY</sequence>
<dbReference type="EMBL" id="WJKJ01000230">
    <property type="protein sequence ID" value="MBD3364911.1"/>
    <property type="molecule type" value="Genomic_DNA"/>
</dbReference>
<organism evidence="1 2">
    <name type="scientific">candidate division WOR-3 bacterium</name>
    <dbReference type="NCBI Taxonomy" id="2052148"/>
    <lineage>
        <taxon>Bacteria</taxon>
        <taxon>Bacteria division WOR-3</taxon>
    </lineage>
</organism>
<dbReference type="Proteomes" id="UP000630660">
    <property type="component" value="Unassembled WGS sequence"/>
</dbReference>
<comment type="caution">
    <text evidence="1">The sequence shown here is derived from an EMBL/GenBank/DDBJ whole genome shotgun (WGS) entry which is preliminary data.</text>
</comment>
<dbReference type="InterPro" id="IPR023393">
    <property type="entry name" value="START-like_dom_sf"/>
</dbReference>
<gene>
    <name evidence="1" type="ORF">GF359_06825</name>
</gene>
<reference evidence="1" key="1">
    <citation type="submission" date="2019-11" db="EMBL/GenBank/DDBJ databases">
        <title>Microbial mats filling the niche in hypersaline microbial mats.</title>
        <authorList>
            <person name="Wong H.L."/>
            <person name="Macleod F.I."/>
            <person name="White R.A. III"/>
            <person name="Burns B.P."/>
        </authorList>
    </citation>
    <scope>NUCLEOTIDE SEQUENCE</scope>
    <source>
        <strain evidence="1">Bin_327</strain>
    </source>
</reference>
<name>A0A9D5KBX4_UNCW3</name>
<evidence type="ECO:0000313" key="2">
    <source>
        <dbReference type="Proteomes" id="UP000630660"/>
    </source>
</evidence>
<dbReference type="AlphaFoldDB" id="A0A9D5KBX4"/>
<dbReference type="Gene3D" id="3.30.530.20">
    <property type="match status" value="1"/>
</dbReference>
<proteinExistence type="predicted"/>
<protein>
    <recommendedName>
        <fullName evidence="3">SRPBCC family protein</fullName>
    </recommendedName>
</protein>
<accession>A0A9D5KBX4</accession>
<evidence type="ECO:0000313" key="1">
    <source>
        <dbReference type="EMBL" id="MBD3364911.1"/>
    </source>
</evidence>